<dbReference type="Proteomes" id="UP000828390">
    <property type="component" value="Unassembled WGS sequence"/>
</dbReference>
<comment type="caution">
    <text evidence="1">The sequence shown here is derived from an EMBL/GenBank/DDBJ whole genome shotgun (WGS) entry which is preliminary data.</text>
</comment>
<sequence length="89" mass="9544">MEVSRSRTENVLPVITGTVRPTTEKDHGRSMFVIESHAVQPGPSGVHCPRALKRAAPVLKLDAGTVPVVTTVTVRDSRTNCNPVNSLTV</sequence>
<name>A0A9D4E377_DREPO</name>
<dbReference type="EMBL" id="JAIWYP010000009">
    <property type="protein sequence ID" value="KAH3771625.1"/>
    <property type="molecule type" value="Genomic_DNA"/>
</dbReference>
<reference evidence="1" key="2">
    <citation type="submission" date="2020-11" db="EMBL/GenBank/DDBJ databases">
        <authorList>
            <person name="McCartney M.A."/>
            <person name="Auch B."/>
            <person name="Kono T."/>
            <person name="Mallez S."/>
            <person name="Becker A."/>
            <person name="Gohl D.M."/>
            <person name="Silverstein K.A.T."/>
            <person name="Koren S."/>
            <person name="Bechman K.B."/>
            <person name="Herman A."/>
            <person name="Abrahante J.E."/>
            <person name="Garbe J."/>
        </authorList>
    </citation>
    <scope>NUCLEOTIDE SEQUENCE</scope>
    <source>
        <strain evidence="1">Duluth1</strain>
        <tissue evidence="1">Whole animal</tissue>
    </source>
</reference>
<evidence type="ECO:0000313" key="2">
    <source>
        <dbReference type="Proteomes" id="UP000828390"/>
    </source>
</evidence>
<organism evidence="1 2">
    <name type="scientific">Dreissena polymorpha</name>
    <name type="common">Zebra mussel</name>
    <name type="synonym">Mytilus polymorpha</name>
    <dbReference type="NCBI Taxonomy" id="45954"/>
    <lineage>
        <taxon>Eukaryota</taxon>
        <taxon>Metazoa</taxon>
        <taxon>Spiralia</taxon>
        <taxon>Lophotrochozoa</taxon>
        <taxon>Mollusca</taxon>
        <taxon>Bivalvia</taxon>
        <taxon>Autobranchia</taxon>
        <taxon>Heteroconchia</taxon>
        <taxon>Euheterodonta</taxon>
        <taxon>Imparidentia</taxon>
        <taxon>Neoheterodontei</taxon>
        <taxon>Myida</taxon>
        <taxon>Dreissenoidea</taxon>
        <taxon>Dreissenidae</taxon>
        <taxon>Dreissena</taxon>
    </lineage>
</organism>
<keyword evidence="2" id="KW-1185">Reference proteome</keyword>
<reference evidence="1" key="1">
    <citation type="journal article" date="2019" name="bioRxiv">
        <title>The Genome of the Zebra Mussel, Dreissena polymorpha: A Resource for Invasive Species Research.</title>
        <authorList>
            <person name="McCartney M.A."/>
            <person name="Auch B."/>
            <person name="Kono T."/>
            <person name="Mallez S."/>
            <person name="Zhang Y."/>
            <person name="Obille A."/>
            <person name="Becker A."/>
            <person name="Abrahante J.E."/>
            <person name="Garbe J."/>
            <person name="Badalamenti J.P."/>
            <person name="Herman A."/>
            <person name="Mangelson H."/>
            <person name="Liachko I."/>
            <person name="Sullivan S."/>
            <person name="Sone E.D."/>
            <person name="Koren S."/>
            <person name="Silverstein K.A.T."/>
            <person name="Beckman K.B."/>
            <person name="Gohl D.M."/>
        </authorList>
    </citation>
    <scope>NUCLEOTIDE SEQUENCE</scope>
    <source>
        <strain evidence="1">Duluth1</strain>
        <tissue evidence="1">Whole animal</tissue>
    </source>
</reference>
<gene>
    <name evidence="1" type="ORF">DPMN_172951</name>
</gene>
<evidence type="ECO:0000313" key="1">
    <source>
        <dbReference type="EMBL" id="KAH3771625.1"/>
    </source>
</evidence>
<accession>A0A9D4E377</accession>
<dbReference type="AlphaFoldDB" id="A0A9D4E377"/>
<protein>
    <submittedName>
        <fullName evidence="1">Uncharacterized protein</fullName>
    </submittedName>
</protein>
<proteinExistence type="predicted"/>